<reference evidence="2" key="1">
    <citation type="submission" date="2016-10" db="EMBL/GenBank/DDBJ databases">
        <authorList>
            <person name="Varghese N."/>
            <person name="Submissions S."/>
        </authorList>
    </citation>
    <scope>NUCLEOTIDE SEQUENCE [LARGE SCALE GENOMIC DNA]</scope>
    <source>
        <strain evidence="2">ATCC 700689</strain>
    </source>
</reference>
<dbReference type="EMBL" id="FNCO01000021">
    <property type="protein sequence ID" value="SDJ09395.1"/>
    <property type="molecule type" value="Genomic_DNA"/>
</dbReference>
<proteinExistence type="predicted"/>
<organism evidence="1 2">
    <name type="scientific">Pseudomonas abietaniphila</name>
    <dbReference type="NCBI Taxonomy" id="89065"/>
    <lineage>
        <taxon>Bacteria</taxon>
        <taxon>Pseudomonadati</taxon>
        <taxon>Pseudomonadota</taxon>
        <taxon>Gammaproteobacteria</taxon>
        <taxon>Pseudomonadales</taxon>
        <taxon>Pseudomonadaceae</taxon>
        <taxon>Pseudomonas</taxon>
    </lineage>
</organism>
<gene>
    <name evidence="1" type="ORF">SAMN05216605_12196</name>
</gene>
<evidence type="ECO:0000313" key="2">
    <source>
        <dbReference type="Proteomes" id="UP000182894"/>
    </source>
</evidence>
<protein>
    <submittedName>
        <fullName evidence="1">Uncharacterized protein</fullName>
    </submittedName>
</protein>
<dbReference type="STRING" id="89065.SAMN05216605_12196"/>
<accession>A0A1G8QYK2</accession>
<sequence length="54" mass="5609">MKSTSFSSEIVSAAKEAPRIFIAPVLGAIKAVKAEFAKAGHPDNPAPSVARSQK</sequence>
<keyword evidence="2" id="KW-1185">Reference proteome</keyword>
<name>A0A1G8QYK2_9PSED</name>
<dbReference type="AlphaFoldDB" id="A0A1G8QYK2"/>
<dbReference type="Proteomes" id="UP000182894">
    <property type="component" value="Unassembled WGS sequence"/>
</dbReference>
<evidence type="ECO:0000313" key="1">
    <source>
        <dbReference type="EMBL" id="SDJ09395.1"/>
    </source>
</evidence>